<reference evidence="1 2" key="1">
    <citation type="submission" date="2023-03" db="EMBL/GenBank/DDBJ databases">
        <title>WGS of Gossypium arboreum.</title>
        <authorList>
            <person name="Yu D."/>
        </authorList>
    </citation>
    <scope>NUCLEOTIDE SEQUENCE [LARGE SCALE GENOMIC DNA]</scope>
    <source>
        <tissue evidence="1">Leaf</tissue>
    </source>
</reference>
<gene>
    <name evidence="1" type="ORF">PVK06_019697</name>
</gene>
<organism evidence="1 2">
    <name type="scientific">Gossypium arboreum</name>
    <name type="common">Tree cotton</name>
    <name type="synonym">Gossypium nanking</name>
    <dbReference type="NCBI Taxonomy" id="29729"/>
    <lineage>
        <taxon>Eukaryota</taxon>
        <taxon>Viridiplantae</taxon>
        <taxon>Streptophyta</taxon>
        <taxon>Embryophyta</taxon>
        <taxon>Tracheophyta</taxon>
        <taxon>Spermatophyta</taxon>
        <taxon>Magnoliopsida</taxon>
        <taxon>eudicotyledons</taxon>
        <taxon>Gunneridae</taxon>
        <taxon>Pentapetalae</taxon>
        <taxon>rosids</taxon>
        <taxon>malvids</taxon>
        <taxon>Malvales</taxon>
        <taxon>Malvaceae</taxon>
        <taxon>Malvoideae</taxon>
        <taxon>Gossypium</taxon>
    </lineage>
</organism>
<dbReference type="Proteomes" id="UP001358586">
    <property type="component" value="Chromosome 6"/>
</dbReference>
<accession>A0ABR0PL30</accession>
<name>A0ABR0PL30_GOSAR</name>
<evidence type="ECO:0000313" key="2">
    <source>
        <dbReference type="Proteomes" id="UP001358586"/>
    </source>
</evidence>
<comment type="caution">
    <text evidence="1">The sequence shown here is derived from an EMBL/GenBank/DDBJ whole genome shotgun (WGS) entry which is preliminary data.</text>
</comment>
<sequence length="111" mass="12365">MSDKLKVVDKILISLVDKFNPMVVVTEETKDLSTMIIQRLMGSLRSYKQGFYVTKKNPQKNGEKSSMQNKNKFCKSGEAGKGVEVKEEVHVDEAEVTTIVDEAIVDLIVGS</sequence>
<protein>
    <recommendedName>
        <fullName evidence="3">Gag-pol polyprotein</fullName>
    </recommendedName>
</protein>
<dbReference type="EMBL" id="JARKNE010000006">
    <property type="protein sequence ID" value="KAK5824910.1"/>
    <property type="molecule type" value="Genomic_DNA"/>
</dbReference>
<keyword evidence="2" id="KW-1185">Reference proteome</keyword>
<proteinExistence type="predicted"/>
<evidence type="ECO:0000313" key="1">
    <source>
        <dbReference type="EMBL" id="KAK5824910.1"/>
    </source>
</evidence>
<evidence type="ECO:0008006" key="3">
    <source>
        <dbReference type="Google" id="ProtNLM"/>
    </source>
</evidence>